<evidence type="ECO:0000256" key="3">
    <source>
        <dbReference type="ARBA" id="ARBA00022679"/>
    </source>
</evidence>
<feature type="region of interest" description="C-terminal hotdog fold" evidence="4">
    <location>
        <begin position="1891"/>
        <end position="2041"/>
    </location>
</feature>
<reference evidence="8" key="1">
    <citation type="submission" date="2013-01" db="EMBL/GenBank/DDBJ databases">
        <title>Polyketide synthase gene cluster of Nostoc sp. 'Peltigera membranacea cyanobiont'.</title>
        <authorList>
            <person name="Gagunashvili A.N."/>
            <person name="Andresson O.S."/>
        </authorList>
    </citation>
    <scope>NUCLEOTIDE SEQUENCE</scope>
</reference>
<evidence type="ECO:0000259" key="7">
    <source>
        <dbReference type="PROSITE" id="PS52019"/>
    </source>
</evidence>
<dbReference type="InterPro" id="IPR016036">
    <property type="entry name" value="Malonyl_transacylase_ACP-bd"/>
</dbReference>
<dbReference type="PANTHER" id="PTHR43775">
    <property type="entry name" value="FATTY ACID SYNTHASE"/>
    <property type="match status" value="1"/>
</dbReference>
<protein>
    <submittedName>
        <fullName evidence="8">Polyketide synthase</fullName>
    </submittedName>
</protein>
<dbReference type="Pfam" id="PF08659">
    <property type="entry name" value="KR"/>
    <property type="match status" value="1"/>
</dbReference>
<evidence type="ECO:0000259" key="6">
    <source>
        <dbReference type="PROSITE" id="PS52004"/>
    </source>
</evidence>
<organism evidence="8">
    <name type="scientific">Nostoc sp. 'Peltigera membranacea cyanobiont'</name>
    <dbReference type="NCBI Taxonomy" id="414689"/>
    <lineage>
        <taxon>Bacteria</taxon>
        <taxon>Bacillati</taxon>
        <taxon>Cyanobacteriota</taxon>
        <taxon>Cyanophyceae</taxon>
        <taxon>Nostocales</taxon>
        <taxon>Nostocaceae</taxon>
        <taxon>Nostoc</taxon>
        <taxon>Nostoc cyanobionts</taxon>
    </lineage>
</organism>
<dbReference type="InterPro" id="IPR014030">
    <property type="entry name" value="Ketoacyl_synth_N"/>
</dbReference>
<feature type="active site" description="Proton donor; for dehydratase activity" evidence="4">
    <location>
        <position position="1960"/>
    </location>
</feature>
<dbReference type="CDD" id="cd08953">
    <property type="entry name" value="KR_2_SDR_x"/>
    <property type="match status" value="1"/>
</dbReference>
<evidence type="ECO:0000256" key="4">
    <source>
        <dbReference type="PROSITE-ProRule" id="PRU01363"/>
    </source>
</evidence>
<dbReference type="Pfam" id="PF00698">
    <property type="entry name" value="Acyl_transf_1"/>
    <property type="match status" value="1"/>
</dbReference>
<dbReference type="GO" id="GO:0008897">
    <property type="term" value="F:holo-[acyl-carrier-protein] synthase activity"/>
    <property type="evidence" value="ECO:0007669"/>
    <property type="project" value="InterPro"/>
</dbReference>
<dbReference type="Gene3D" id="3.10.129.110">
    <property type="entry name" value="Polyketide synthase dehydratase"/>
    <property type="match status" value="1"/>
</dbReference>
<dbReference type="InterPro" id="IPR057326">
    <property type="entry name" value="KR_dom"/>
</dbReference>
<dbReference type="Gene3D" id="3.40.50.720">
    <property type="entry name" value="NAD(P)-binding Rossmann-like Domain"/>
    <property type="match status" value="1"/>
</dbReference>
<evidence type="ECO:0000256" key="1">
    <source>
        <dbReference type="ARBA" id="ARBA00022450"/>
    </source>
</evidence>
<dbReference type="InterPro" id="IPR020841">
    <property type="entry name" value="PKS_Beta-ketoAc_synthase_dom"/>
</dbReference>
<accession>M9ZRF5</accession>
<evidence type="ECO:0000259" key="5">
    <source>
        <dbReference type="PROSITE" id="PS50075"/>
    </source>
</evidence>
<dbReference type="PROSITE" id="PS52019">
    <property type="entry name" value="PKS_MFAS_DH"/>
    <property type="match status" value="1"/>
</dbReference>
<dbReference type="SMART" id="SM00825">
    <property type="entry name" value="PKS_KS"/>
    <property type="match status" value="1"/>
</dbReference>
<dbReference type="InterPro" id="IPR049552">
    <property type="entry name" value="PKS_DH_N"/>
</dbReference>
<keyword evidence="1" id="KW-0596">Phosphopantetheine</keyword>
<dbReference type="InterPro" id="IPR050091">
    <property type="entry name" value="PKS_NRPS_Biosynth_Enz"/>
</dbReference>
<dbReference type="InterPro" id="IPR016035">
    <property type="entry name" value="Acyl_Trfase/lysoPLipase"/>
</dbReference>
<dbReference type="Gene3D" id="3.40.366.10">
    <property type="entry name" value="Malonyl-Coenzyme A Acyl Carrier Protein, domain 2"/>
    <property type="match status" value="1"/>
</dbReference>
<dbReference type="EMBL" id="KC539822">
    <property type="protein sequence ID" value="AGK38335.1"/>
    <property type="molecule type" value="Genomic_DNA"/>
</dbReference>
<dbReference type="GO" id="GO:0000287">
    <property type="term" value="F:magnesium ion binding"/>
    <property type="evidence" value="ECO:0007669"/>
    <property type="project" value="InterPro"/>
</dbReference>
<keyword evidence="3" id="KW-0808">Transferase</keyword>
<name>M9ZRF5_9NOSO</name>
<dbReference type="Pfam" id="PF21089">
    <property type="entry name" value="PKS_DH_N"/>
    <property type="match status" value="1"/>
</dbReference>
<dbReference type="Gene3D" id="3.90.470.20">
    <property type="entry name" value="4'-phosphopantetheinyl transferase domain"/>
    <property type="match status" value="1"/>
</dbReference>
<dbReference type="SUPFAM" id="SSF55048">
    <property type="entry name" value="Probable ACP-binding domain of malonyl-CoA ACP transacylase"/>
    <property type="match status" value="1"/>
</dbReference>
<evidence type="ECO:0000313" key="8">
    <source>
        <dbReference type="EMBL" id="AGK38335.1"/>
    </source>
</evidence>
<dbReference type="InterPro" id="IPR009081">
    <property type="entry name" value="PP-bd_ACP"/>
</dbReference>
<dbReference type="Pfam" id="PF14765">
    <property type="entry name" value="PS-DH"/>
    <property type="match status" value="1"/>
</dbReference>
<dbReference type="CDD" id="cd00833">
    <property type="entry name" value="PKS"/>
    <property type="match status" value="1"/>
</dbReference>
<dbReference type="InterPro" id="IPR037143">
    <property type="entry name" value="4-PPantetheinyl_Trfase_dom_sf"/>
</dbReference>
<dbReference type="SUPFAM" id="SSF52151">
    <property type="entry name" value="FabD/lysophospholipase-like"/>
    <property type="match status" value="1"/>
</dbReference>
<dbReference type="PANTHER" id="PTHR43775:SF51">
    <property type="entry name" value="INACTIVE PHENOLPHTHIOCEROL SYNTHESIS POLYKETIDE SYNTHASE TYPE I PKS1-RELATED"/>
    <property type="match status" value="1"/>
</dbReference>
<dbReference type="SUPFAM" id="SSF47336">
    <property type="entry name" value="ACP-like"/>
    <property type="match status" value="2"/>
</dbReference>
<dbReference type="InterPro" id="IPR042104">
    <property type="entry name" value="PKS_dehydratase_sf"/>
</dbReference>
<dbReference type="SUPFAM" id="SSF53901">
    <property type="entry name" value="Thiolase-like"/>
    <property type="match status" value="1"/>
</dbReference>
<dbReference type="PROSITE" id="PS50075">
    <property type="entry name" value="CARRIER"/>
    <property type="match status" value="1"/>
</dbReference>
<feature type="domain" description="PKS/mFAS DH" evidence="7">
    <location>
        <begin position="1749"/>
        <end position="2041"/>
    </location>
</feature>
<dbReference type="Pfam" id="PF02801">
    <property type="entry name" value="Ketoacyl-synt_C"/>
    <property type="match status" value="1"/>
</dbReference>
<feature type="region of interest" description="N-terminal hotdog fold" evidence="4">
    <location>
        <begin position="1749"/>
        <end position="1880"/>
    </location>
</feature>
<feature type="active site" description="Proton acceptor; for dehydratase activity" evidence="4">
    <location>
        <position position="1781"/>
    </location>
</feature>
<dbReference type="SUPFAM" id="SSF51735">
    <property type="entry name" value="NAD(P)-binding Rossmann-fold domains"/>
    <property type="match status" value="1"/>
</dbReference>
<dbReference type="SMART" id="SM00822">
    <property type="entry name" value="PKS_KR"/>
    <property type="match status" value="1"/>
</dbReference>
<dbReference type="SMART" id="SM00827">
    <property type="entry name" value="PKS_AT"/>
    <property type="match status" value="1"/>
</dbReference>
<dbReference type="InterPro" id="IPR013968">
    <property type="entry name" value="PKS_KR"/>
</dbReference>
<dbReference type="PROSITE" id="PS52004">
    <property type="entry name" value="KS3_2"/>
    <property type="match status" value="1"/>
</dbReference>
<dbReference type="InterPro" id="IPR016039">
    <property type="entry name" value="Thiolase-like"/>
</dbReference>
<proteinExistence type="predicted"/>
<dbReference type="GO" id="GO:0006633">
    <property type="term" value="P:fatty acid biosynthetic process"/>
    <property type="evidence" value="ECO:0007669"/>
    <property type="project" value="TreeGrafter"/>
</dbReference>
<dbReference type="InterPro" id="IPR036736">
    <property type="entry name" value="ACP-like_sf"/>
</dbReference>
<evidence type="ECO:0000256" key="2">
    <source>
        <dbReference type="ARBA" id="ARBA00022553"/>
    </source>
</evidence>
<dbReference type="InterPro" id="IPR014043">
    <property type="entry name" value="Acyl_transferase_dom"/>
</dbReference>
<sequence length="2274" mass="248931">MYIEGSQPRIAVIGMGCWYPGARDLRQLWENILSRRRQFRESPDRRLPLADYYDPDPTVPDKTYGKRMAVIEGFEFDWASKRIPKTVVETADIAHWVALEVAIAALEDSGYTRANVPGERTGVILGNSLTGEQTRSNNMRLRWPFIQRVIHAAAKAKGLPLQVIDELAIAMQEYYKSVFSPFTEDTLSGNLSNTIAGRICNFFNFHGGGYTVDGACSSSLIAVATAANALSNGDLDLALAGGVDISLDTFELVGFAKTGALTSKDMTVYDKKASGFIPGEGAGFVVLKRLEDARADNDYIYAVLNGWGISSDGKGGLTAPSREGQAKALRRAYNRAGYSLSNVDFIEGHGTGTPVGDRVELEGIALAMGANSETPSRSCGITSFKSLVGHTKAAAGIGGFIKAVMAVNRRVIPPLAGCNEPNEVFDKAAHCLYPVLQGEVRQTTDTLRAGVSAMGFGGINCHVTLESGDAPATQLEPLIDEQALLVSAQETEIFVLSAASIPALLQSIDVLLPKVQGLSLSELIDLAAHLAQQLNQQRPVRAALIARLPEELVERLSFLQELLNAKPLAQGEIILNPQQGIWIGNQVQQSRIGFLFPGQGSQKLNMARTLVQRFSWAKELVNQADKWLQEIGAPSISESIYKSVDRAINQEQFEEWSQKIAQTEIAQPAICLASLLWMHYLQHLGLKPIAVGGHSLGELTAFHAAGAFDEQTLICLAAVRGRAMSASGQGMTGSMVSIACSRDKAEELLKQVNGYAVIANINSPTQIVISGEHLSIEQVIELASAQEIKTYKLPVSNAFHSQLVSEAAEYLHNYELVPDTLPKTTIGLVSSVDGKQPPTGLQLRDHFAHQVLAQVDFVSLVKTLEQTCDLLIEVGPGKVLSGLVSDINGLQGLQCLPVEAKPGFDQSLNMMLANVFARGHNINWEALYEGRLIRSFVPASERIFIDNPVERPFHVSATHSSPSLEITSESLLNYSVFGKHNHISPEVLQDYLARRGNFIAEVIRADLQMPLVAIPQNAARTTHTVNAISTLLKPGETNGVVANGNQSIEFLLADLIVQQTGYVKESITAELRLLDDLNLDSIKAGEIVAEAAKLFGVAGKIDPPALANATIQEIAETIRSFMSNDRTPNGNQAASLVSTMGTTDAIASSLTDLIIQQTGYVRESITAELRLLDDLNLDSIKAGEVVAEAAKLFGAAGKIDPPSLANATIQEIAETIHNFIPNNNGNGIKISEPISTVSLKQDFKNQNNSKTPAGGPELTRKQLVRDYIIKNIPEELPSVALGRQMAENWRTANVLILYEFSNADKIAVLCDRLRTQGAQVQSVTFAEVSPQTLTNNVDVTHFIAVLPCTPNTQLSSEARLIGMIERLRSVATPPLASRDHTTVAYVQFSGGYFGAQLPLADIEQCCTVGFAASLHLERIDLKVRVVDFSPTVDPSSLAECVFRELSTPHVYTTVSYDADLKRYVPRPQVQQPVDYLDRQITWSSKDVILVTGGAKGITAECALALAKDTGIRVALVGRSPHPDDNIQQSSNSDITRTLGRFYAEGLTCHYYACDVADYQAVVNLLQKVRQELGEISGVIHGAALNKPRLIEQVSTEAAFDEISPKLLGLINLYKALEATPLKLFAGFSSVIGFTGMQRNAWYGFSNETLDLILRRFKAQYPQTAVISMAYSVWEEVGMGARMGSVRSLNKMGISAIPKDAGVSRFLHLIKNEPADLRVAIAAPMQTLAAFESSGFDTWYPGLFSPPASSKFLEKILIYQPGVEVVLRAHLSLEQDSYLQDHLYKGSYLFPTVFGLEAMAQAVAYVTGKDSLPTVQIKDIRLERPIVVAPDKGVDIEIHAEVLERELKNDPQQVYVTIKTEQTGFAISHFSATFLLGVESNPSIEQVELPEVPLDIEPKADLYSWLLFQGPKFQRLQQIYSLNSHRCVFKTHRNLYSAQEQEQSLDRAQGPFLLGDPYCRDSLLQAGQLVIPQDLCLPIRIDSLEIDRSDRDETGSYIGVTTPQGRKGQQYHSNVFLLAPDGRVMERLSSYQLRILEHREENPTAEDLADPSQRDEQILYRELSNRSPLFKVVVPEISLAYLPGIHALLPTERHQLELPLFHRAIAQLLNNNANLISKVRIQWTESGKPVVVGLAEEKIEVSLSHDERVCFCVAGRGVQGCDIEPVTHRSVEDWVALLSSSRYPLIQQLESKDSVDRAGTRIWTAIEALRKATKAKDINLAIERIEGDSILFSDVTANSQLKVLTFPIQLTRSPERIIALVVVPFRSLNWIAGSI</sequence>
<feature type="domain" description="Carrier" evidence="5">
    <location>
        <begin position="1046"/>
        <end position="1122"/>
    </location>
</feature>
<dbReference type="InterPro" id="IPR049551">
    <property type="entry name" value="PKS_DH_C"/>
</dbReference>
<dbReference type="Gene3D" id="1.10.1200.10">
    <property type="entry name" value="ACP-like"/>
    <property type="match status" value="2"/>
</dbReference>
<dbReference type="InterPro" id="IPR049900">
    <property type="entry name" value="PKS_mFAS_DH"/>
</dbReference>
<dbReference type="InterPro" id="IPR014031">
    <property type="entry name" value="Ketoacyl_synth_C"/>
</dbReference>
<dbReference type="Gene3D" id="3.40.47.10">
    <property type="match status" value="1"/>
</dbReference>
<dbReference type="InterPro" id="IPR001227">
    <property type="entry name" value="Ac_transferase_dom_sf"/>
</dbReference>
<dbReference type="InterPro" id="IPR036291">
    <property type="entry name" value="NAD(P)-bd_dom_sf"/>
</dbReference>
<dbReference type="Pfam" id="PF00109">
    <property type="entry name" value="ketoacyl-synt"/>
    <property type="match status" value="1"/>
</dbReference>
<feature type="domain" description="Ketosynthase family 3 (KS3)" evidence="6">
    <location>
        <begin position="7"/>
        <end position="467"/>
    </location>
</feature>
<dbReference type="GO" id="GO:0004312">
    <property type="term" value="F:fatty acid synthase activity"/>
    <property type="evidence" value="ECO:0007669"/>
    <property type="project" value="TreeGrafter"/>
</dbReference>
<keyword evidence="2" id="KW-0597">Phosphoprotein</keyword>